<evidence type="ECO:0000256" key="2">
    <source>
        <dbReference type="ARBA" id="ARBA00023136"/>
    </source>
</evidence>
<evidence type="ECO:0000256" key="4">
    <source>
        <dbReference type="SAM" id="SignalP"/>
    </source>
</evidence>
<keyword evidence="4" id="KW-0732">Signal</keyword>
<dbReference type="SUPFAM" id="SSF56935">
    <property type="entry name" value="Porins"/>
    <property type="match status" value="1"/>
</dbReference>
<evidence type="ECO:0000256" key="3">
    <source>
        <dbReference type="ARBA" id="ARBA00023237"/>
    </source>
</evidence>
<dbReference type="Gene3D" id="2.40.170.20">
    <property type="entry name" value="TonB-dependent receptor, beta-barrel domain"/>
    <property type="match status" value="1"/>
</dbReference>
<dbReference type="Pfam" id="PF14905">
    <property type="entry name" value="OMP_b-brl_3"/>
    <property type="match status" value="1"/>
</dbReference>
<dbReference type="InterPro" id="IPR008969">
    <property type="entry name" value="CarboxyPept-like_regulatory"/>
</dbReference>
<dbReference type="RefSeq" id="WP_104715237.1">
    <property type="nucleotide sequence ID" value="NZ_PTRA01000005.1"/>
</dbReference>
<dbReference type="PANTHER" id="PTHR40980">
    <property type="entry name" value="PLUG DOMAIN-CONTAINING PROTEIN"/>
    <property type="match status" value="1"/>
</dbReference>
<sequence length="815" mass="92198">MPFPTHYLKHIRWALLLITSTVYAQTDLRGRVTDPAGIAIEFATLALYSAADSTLVKGTVSDSLGQFGFTRMPLGAYYVEARFVGYQPQRSARFTLSEKQPQLLLPTLKLQPGEQDLQTLTVTAKKPLVEQRIDRTVMNIENSILSEGNTALEVLEKAPGVTVDDEGNITLKGKQGATIMINGKLTYLSQKELATLLRGTSSSALSKVEIITNPSAKYDAAGNSGIINIQLKKNERIGFNGNVYANVARSRKNRYGTGLNLNYRSNRLNVFGSYDHAYRGEKELLSYTRRFRDPGESSPSRISFQNTVTDEPLYTNNFKAGIDYFLDSRNTLGLVVNGNVGTYANNGNTSNLLQTITRHTLADARSTNTDDSRWSNLSYNLNYTHRFKQQGRELTTDWDYSANGFQSNQLLDTRYVDETGAFTSRRSTRRGDIPSTTYVYVGKADYTHPLGTKTKLETGWKSSYVTVDNEVKYDTLSGINWVRDFSASNHFTYQETIHAGYVNFNREFGSFSVQAGLRGEYTHTKGHQITSDSLVVRKYFQLFPSLFLTQTLNEKHRLQLSYSRRIERPDYEDLNPFRFFRDPFLYYEGNPFLKPQLTHSLELGHTFNNFLTTTLNYSYTSDVINWMMGQIDSTNTTFQSPQNLKSLINYGISFSASQSPTSWWTTSNFFNVFRNEYKGDQKGGDLDNSITSFTFNAQNSFQLGRGASLELSGVYNSKSVYGVFVTRPFYVISAGVQKQLLNKQATLKLMANDIFQGRRRVQTARYENLDLNTNIRFDSRVITLSFSYRFGNQNLKTGSTRKSGADDVQNRVKGQ</sequence>
<dbReference type="Proteomes" id="UP000239590">
    <property type="component" value="Unassembled WGS sequence"/>
</dbReference>
<dbReference type="OrthoDB" id="905812at2"/>
<name>A0A2S7IGL6_9BACT</name>
<dbReference type="SUPFAM" id="SSF49464">
    <property type="entry name" value="Carboxypeptidase regulatory domain-like"/>
    <property type="match status" value="1"/>
</dbReference>
<dbReference type="GO" id="GO:0009279">
    <property type="term" value="C:cell outer membrane"/>
    <property type="evidence" value="ECO:0007669"/>
    <property type="project" value="UniProtKB-SubCell"/>
</dbReference>
<accession>A0A2S7IGL6</accession>
<evidence type="ECO:0000259" key="5">
    <source>
        <dbReference type="Pfam" id="PF14905"/>
    </source>
</evidence>
<comment type="subcellular location">
    <subcellularLocation>
        <location evidence="1">Cell outer membrane</location>
    </subcellularLocation>
</comment>
<feature type="signal peptide" evidence="4">
    <location>
        <begin position="1"/>
        <end position="24"/>
    </location>
</feature>
<dbReference type="AlphaFoldDB" id="A0A2S7IGL6"/>
<keyword evidence="3" id="KW-0998">Cell outer membrane</keyword>
<comment type="caution">
    <text evidence="6">The sequence shown here is derived from an EMBL/GenBank/DDBJ whole genome shotgun (WGS) entry which is preliminary data.</text>
</comment>
<dbReference type="InterPro" id="IPR041700">
    <property type="entry name" value="OMP_b-brl_3"/>
</dbReference>
<dbReference type="EMBL" id="PTRA01000005">
    <property type="protein sequence ID" value="PQA54910.1"/>
    <property type="molecule type" value="Genomic_DNA"/>
</dbReference>
<feature type="chain" id="PRO_5015667065" evidence="4">
    <location>
        <begin position="25"/>
        <end position="815"/>
    </location>
</feature>
<dbReference type="InterPro" id="IPR036942">
    <property type="entry name" value="Beta-barrel_TonB_sf"/>
</dbReference>
<keyword evidence="7" id="KW-1185">Reference proteome</keyword>
<dbReference type="PANTHER" id="PTHR40980:SF4">
    <property type="entry name" value="TONB-DEPENDENT RECEPTOR-LIKE BETA-BARREL DOMAIN-CONTAINING PROTEIN"/>
    <property type="match status" value="1"/>
</dbReference>
<feature type="domain" description="Outer membrane protein beta-barrel" evidence="5">
    <location>
        <begin position="385"/>
        <end position="788"/>
    </location>
</feature>
<dbReference type="Pfam" id="PF13620">
    <property type="entry name" value="CarboxypepD_reg"/>
    <property type="match status" value="1"/>
</dbReference>
<keyword evidence="2" id="KW-0472">Membrane</keyword>
<protein>
    <submittedName>
        <fullName evidence="6">TonB-dependent receptor</fullName>
    </submittedName>
</protein>
<organism evidence="6 7">
    <name type="scientific">Siphonobacter curvatus</name>
    <dbReference type="NCBI Taxonomy" id="2094562"/>
    <lineage>
        <taxon>Bacteria</taxon>
        <taxon>Pseudomonadati</taxon>
        <taxon>Bacteroidota</taxon>
        <taxon>Cytophagia</taxon>
        <taxon>Cytophagales</taxon>
        <taxon>Cytophagaceae</taxon>
        <taxon>Siphonobacter</taxon>
    </lineage>
</organism>
<dbReference type="Gene3D" id="2.60.40.1120">
    <property type="entry name" value="Carboxypeptidase-like, regulatory domain"/>
    <property type="match status" value="1"/>
</dbReference>
<evidence type="ECO:0000313" key="6">
    <source>
        <dbReference type="EMBL" id="PQA54910.1"/>
    </source>
</evidence>
<keyword evidence="6" id="KW-0675">Receptor</keyword>
<reference evidence="7" key="1">
    <citation type="submission" date="2018-02" db="EMBL/GenBank/DDBJ databases">
        <title>Genome sequencing of Solimonas sp. HR-BB.</title>
        <authorList>
            <person name="Lee Y."/>
            <person name="Jeon C.O."/>
        </authorList>
    </citation>
    <scope>NUCLEOTIDE SEQUENCE [LARGE SCALE GENOMIC DNA]</scope>
    <source>
        <strain evidence="7">HR-U</strain>
    </source>
</reference>
<gene>
    <name evidence="6" type="ORF">C5O19_20375</name>
</gene>
<evidence type="ECO:0000256" key="1">
    <source>
        <dbReference type="ARBA" id="ARBA00004442"/>
    </source>
</evidence>
<evidence type="ECO:0000313" key="7">
    <source>
        <dbReference type="Proteomes" id="UP000239590"/>
    </source>
</evidence>
<proteinExistence type="predicted"/>